<name>A0A1Y2F5Z4_9BASI</name>
<keyword evidence="6" id="KW-0175">Coiled coil</keyword>
<feature type="region of interest" description="Disordered" evidence="7">
    <location>
        <begin position="871"/>
        <end position="905"/>
    </location>
</feature>
<evidence type="ECO:0000256" key="3">
    <source>
        <dbReference type="ARBA" id="ARBA00044493"/>
    </source>
</evidence>
<keyword evidence="9" id="KW-1185">Reference proteome</keyword>
<dbReference type="AlphaFoldDB" id="A0A1Y2F5Z4"/>
<dbReference type="EMBL" id="MCGR01000027">
    <property type="protein sequence ID" value="ORY79312.1"/>
    <property type="molecule type" value="Genomic_DNA"/>
</dbReference>
<feature type="compositionally biased region" description="Low complexity" evidence="7">
    <location>
        <begin position="586"/>
        <end position="601"/>
    </location>
</feature>
<comment type="function">
    <text evidence="3">Regulates mitochondrial small subunit maturation by controlling 15S rRNA 5'-end processing. Localizes to the 5' precursor of the 15S rRNA in a position that is subsequently occupied by mS47 in the mature yeast mtSSU. Uses structure and sequence-specific RNA recognition, binding to a single-stranded region of the precursor and specifically recognizing bases -6 to -1. The exchange of Ccm1 for mS47 is coupled to the irreversible removal of precursor rRNA that is accompanied by conformational changes of the mitoribosomal proteins uS5m and mS26. These conformational changes signal completion of 5'-end rRNA processing through protection of the mature 5'-end of the 15S rRNA and stabilization of mS47. The removal of the 5' precursor together with the dissociation of Ccm1 may be catalyzed by the 5'-3' exoribonuclease Pet127. Involved in the specific removal of group I introns in mitochondrial encoded transcripts.</text>
</comment>
<keyword evidence="2" id="KW-0677">Repeat</keyword>
<evidence type="ECO:0000313" key="8">
    <source>
        <dbReference type="EMBL" id="ORY79312.1"/>
    </source>
</evidence>
<dbReference type="InterPro" id="IPR002885">
    <property type="entry name" value="PPR_rpt"/>
</dbReference>
<comment type="subunit">
    <text evidence="4">Binds to mitochondrial small subunit 15S rRNA.</text>
</comment>
<organism evidence="8 9">
    <name type="scientific">Leucosporidium creatinivorum</name>
    <dbReference type="NCBI Taxonomy" id="106004"/>
    <lineage>
        <taxon>Eukaryota</taxon>
        <taxon>Fungi</taxon>
        <taxon>Dikarya</taxon>
        <taxon>Basidiomycota</taxon>
        <taxon>Pucciniomycotina</taxon>
        <taxon>Microbotryomycetes</taxon>
        <taxon>Leucosporidiales</taxon>
        <taxon>Leucosporidium</taxon>
    </lineage>
</organism>
<accession>A0A1Y2F5Z4</accession>
<dbReference type="PROSITE" id="PS51375">
    <property type="entry name" value="PPR"/>
    <property type="match status" value="1"/>
</dbReference>
<gene>
    <name evidence="8" type="ORF">BCR35DRAFT_304725</name>
</gene>
<feature type="region of interest" description="Disordered" evidence="7">
    <location>
        <begin position="204"/>
        <end position="225"/>
    </location>
</feature>
<dbReference type="STRING" id="106004.A0A1Y2F5Z4"/>
<sequence>MLSAPRRLLANSPSALRYTQHSLLAPSFVVGSSKDLEFPSHPFSTSSSSWNSQRIKLSKEKVAERVKKIKRKQSIREERKLLEQAKGAEKYAGNLERNLELKEKRITSEELTEGLAPLTEEQLEGMYRGLLSAPPSELASPALEAPSSLLLEDSSAVEAEGREDRLAELEQRLEAVKLAPEGEETSDSLASRLSARLRRDDVDAELGEEDGASTPTVAGEETSSPRRVLRKLGELVKASESLAASPSSEASAVEELAVPLGLVVRSEWRDLLLSAAEEEGAVGDVLEGLSLMQKLTPMEDGKIITDILATYASRGRTRDALSLVQFARERSLPMSVTFHHHLLSTLLPSHPELALKHLYSLEASGHTPLLATYTNIIRNLLAPSSPPHLVSRGWDLYAHTRLVSHPVPDVALYSEMIQACSRGPHPSPERALDLFTEMTVDNKLPPSEQAYNGVIRACAKEGSQPNYFEALRLMRQMLDTNVMPSRHTFHAVLEGAMRHGDLARARWMLVKMVGMGGDSAPDPNTMGLVFQTYAAHRPPVSQNKTPRARTTATYPPRPSNDSLAEVTSVEGVTSPEPSPRPPVDPPASSSVSASTEEPTPSTTDIIELLGESSLFYPGPLPQTADELLVEARNLMMQCVGADALPPSTDDLPPSHLSLFPAVMPTPFLLNSYLSVLANHGPFPDLADFFDTTYSKLGVEKNRHAFEKVMEKCETAKNREVGLKVARETFAEWQQWLTREVEEDGVKVPVKRSGNNISAMWSSMIRVLARNYANDEALALLKTFIATYPPTAHHFHAVQRRFASSSLPYLPNPLKLSSVLYPETRFSSEDDRPPRILFDDVKILHLRLRNVDDSIGVRTVTGITKMYEGAVARSKEVEEGRPRKDLERRRWRKEQEQASKRRGGRK</sequence>
<protein>
    <recommendedName>
        <fullName evidence="10">Pentacotripeptide-repeat region of PRORP domain-containing protein</fullName>
    </recommendedName>
</protein>
<feature type="compositionally biased region" description="Basic and acidic residues" evidence="7">
    <location>
        <begin position="872"/>
        <end position="898"/>
    </location>
</feature>
<feature type="compositionally biased region" description="Pro residues" evidence="7">
    <location>
        <begin position="576"/>
        <end position="585"/>
    </location>
</feature>
<dbReference type="PANTHER" id="PTHR47936:SF1">
    <property type="entry name" value="PENTATRICOPEPTIDE REPEAT-CONTAINING PROTEIN GUN1, CHLOROPLASTIC"/>
    <property type="match status" value="1"/>
</dbReference>
<comment type="caution">
    <text evidence="8">The sequence shown here is derived from an EMBL/GenBank/DDBJ whole genome shotgun (WGS) entry which is preliminary data.</text>
</comment>
<dbReference type="InParanoid" id="A0A1Y2F5Z4"/>
<dbReference type="Proteomes" id="UP000193467">
    <property type="component" value="Unassembled WGS sequence"/>
</dbReference>
<evidence type="ECO:0000256" key="2">
    <source>
        <dbReference type="ARBA" id="ARBA00022737"/>
    </source>
</evidence>
<evidence type="ECO:0000256" key="7">
    <source>
        <dbReference type="SAM" id="MobiDB-lite"/>
    </source>
</evidence>
<dbReference type="OrthoDB" id="5588846at2759"/>
<proteinExistence type="inferred from homology"/>
<evidence type="ECO:0000256" key="1">
    <source>
        <dbReference type="ARBA" id="ARBA00006192"/>
    </source>
</evidence>
<dbReference type="PANTHER" id="PTHR47936">
    <property type="entry name" value="PPR_LONG DOMAIN-CONTAINING PROTEIN"/>
    <property type="match status" value="1"/>
</dbReference>
<dbReference type="InterPro" id="IPR011990">
    <property type="entry name" value="TPR-like_helical_dom_sf"/>
</dbReference>
<feature type="region of interest" description="Disordered" evidence="7">
    <location>
        <begin position="537"/>
        <end position="601"/>
    </location>
</feature>
<evidence type="ECO:0000256" key="5">
    <source>
        <dbReference type="PROSITE-ProRule" id="PRU00708"/>
    </source>
</evidence>
<evidence type="ECO:0000256" key="4">
    <source>
        <dbReference type="ARBA" id="ARBA00044511"/>
    </source>
</evidence>
<reference evidence="8 9" key="1">
    <citation type="submission" date="2016-07" db="EMBL/GenBank/DDBJ databases">
        <title>Pervasive Adenine N6-methylation of Active Genes in Fungi.</title>
        <authorList>
            <consortium name="DOE Joint Genome Institute"/>
            <person name="Mondo S.J."/>
            <person name="Dannebaum R.O."/>
            <person name="Kuo R.C."/>
            <person name="Labutti K."/>
            <person name="Haridas S."/>
            <person name="Kuo A."/>
            <person name="Salamov A."/>
            <person name="Ahrendt S.R."/>
            <person name="Lipzen A."/>
            <person name="Sullivan W."/>
            <person name="Andreopoulos W.B."/>
            <person name="Clum A."/>
            <person name="Lindquist E."/>
            <person name="Daum C."/>
            <person name="Ramamoorthy G.K."/>
            <person name="Gryganskyi A."/>
            <person name="Culley D."/>
            <person name="Magnuson J.K."/>
            <person name="James T.Y."/>
            <person name="O'Malley M.A."/>
            <person name="Stajich J.E."/>
            <person name="Spatafora J.W."/>
            <person name="Visel A."/>
            <person name="Grigoriev I.V."/>
        </authorList>
    </citation>
    <scope>NUCLEOTIDE SEQUENCE [LARGE SCALE GENOMIC DNA]</scope>
    <source>
        <strain evidence="8 9">62-1032</strain>
    </source>
</reference>
<evidence type="ECO:0000256" key="6">
    <source>
        <dbReference type="SAM" id="Coils"/>
    </source>
</evidence>
<dbReference type="Gene3D" id="1.25.40.10">
    <property type="entry name" value="Tetratricopeptide repeat domain"/>
    <property type="match status" value="1"/>
</dbReference>
<evidence type="ECO:0000313" key="9">
    <source>
        <dbReference type="Proteomes" id="UP000193467"/>
    </source>
</evidence>
<feature type="coiled-coil region" evidence="6">
    <location>
        <begin position="85"/>
        <end position="112"/>
    </location>
</feature>
<feature type="repeat" description="PPR" evidence="5">
    <location>
        <begin position="447"/>
        <end position="484"/>
    </location>
</feature>
<evidence type="ECO:0008006" key="10">
    <source>
        <dbReference type="Google" id="ProtNLM"/>
    </source>
</evidence>
<comment type="similarity">
    <text evidence="1">Belongs to the CCM1 family.</text>
</comment>